<keyword evidence="2" id="KW-1185">Reference proteome</keyword>
<dbReference type="EMBL" id="VDHJ01000003">
    <property type="protein sequence ID" value="TNL99309.1"/>
    <property type="molecule type" value="Genomic_DNA"/>
</dbReference>
<sequence>MRSSRSSPSTLPKPLRACRRPLCGRRAWAACAVGLCSVALRIRSAAVRGCCGRPKSWQAHL</sequence>
<evidence type="ECO:0000313" key="2">
    <source>
        <dbReference type="Proteomes" id="UP000312032"/>
    </source>
</evidence>
<dbReference type="Proteomes" id="UP000312032">
    <property type="component" value="Unassembled WGS sequence"/>
</dbReference>
<gene>
    <name evidence="1" type="ORF">FHE74_02840</name>
</gene>
<comment type="caution">
    <text evidence="1">The sequence shown here is derived from an EMBL/GenBank/DDBJ whole genome shotgun (WGS) entry which is preliminary data.</text>
</comment>
<proteinExistence type="predicted"/>
<evidence type="ECO:0000313" key="1">
    <source>
        <dbReference type="EMBL" id="TNL99309.1"/>
    </source>
</evidence>
<organism evidence="1 2">
    <name type="scientific">Corynebacterium tapiri</name>
    <dbReference type="NCBI Taxonomy" id="1448266"/>
    <lineage>
        <taxon>Bacteria</taxon>
        <taxon>Bacillati</taxon>
        <taxon>Actinomycetota</taxon>
        <taxon>Actinomycetes</taxon>
        <taxon>Mycobacteriales</taxon>
        <taxon>Corynebacteriaceae</taxon>
        <taxon>Corynebacterium</taxon>
    </lineage>
</organism>
<reference evidence="1 2" key="1">
    <citation type="submission" date="2019-06" db="EMBL/GenBank/DDBJ databases">
        <authorList>
            <person name="Li J."/>
        </authorList>
    </citation>
    <scope>NUCLEOTIDE SEQUENCE [LARGE SCALE GENOMIC DNA]</scope>
    <source>
        <strain evidence="1 2">LMG 28165</strain>
    </source>
</reference>
<protein>
    <submittedName>
        <fullName evidence="1">DUF2256 domain-containing protein</fullName>
    </submittedName>
</protein>
<accession>A0A5C4U559</accession>
<dbReference type="AlphaFoldDB" id="A0A5C4U559"/>
<dbReference type="OrthoDB" id="27194at2"/>
<name>A0A5C4U559_9CORY</name>